<sequence length="125" mass="14299">MMSTDLDLNLNFHVTAIIDRKKSSVVVAGKVKDQVNVLKEINDCAEENPLTPTLEENKIPAPRSPPPAPRKRRCGVVIACRKKLDFLEQHPQLIIPKEDVIQEFFNSSFDQIHSRRLLKRRCPCI</sequence>
<keyword evidence="3" id="KW-1185">Reference proteome</keyword>
<gene>
    <name evidence="2" type="ORF">BVRB_8g200680</name>
</gene>
<evidence type="ECO:0000256" key="1">
    <source>
        <dbReference type="SAM" id="MobiDB-lite"/>
    </source>
</evidence>
<protein>
    <submittedName>
        <fullName evidence="2">Uncharacterized protein</fullName>
    </submittedName>
</protein>
<evidence type="ECO:0000313" key="3">
    <source>
        <dbReference type="Proteomes" id="UP000035740"/>
    </source>
</evidence>
<organism evidence="2 3">
    <name type="scientific">Beta vulgaris subsp. vulgaris</name>
    <name type="common">Beet</name>
    <dbReference type="NCBI Taxonomy" id="3555"/>
    <lineage>
        <taxon>Eukaryota</taxon>
        <taxon>Viridiplantae</taxon>
        <taxon>Streptophyta</taxon>
        <taxon>Embryophyta</taxon>
        <taxon>Tracheophyta</taxon>
        <taxon>Spermatophyta</taxon>
        <taxon>Magnoliopsida</taxon>
        <taxon>eudicotyledons</taxon>
        <taxon>Gunneridae</taxon>
        <taxon>Pentapetalae</taxon>
        <taxon>Caryophyllales</taxon>
        <taxon>Chenopodiaceae</taxon>
        <taxon>Betoideae</taxon>
        <taxon>Beta</taxon>
    </lineage>
</organism>
<evidence type="ECO:0000313" key="2">
    <source>
        <dbReference type="EMBL" id="KMS96681.1"/>
    </source>
</evidence>
<proteinExistence type="predicted"/>
<dbReference type="Gramene" id="KMS96681">
    <property type="protein sequence ID" value="KMS96681"/>
    <property type="gene ID" value="BVRB_8g200680"/>
</dbReference>
<feature type="region of interest" description="Disordered" evidence="1">
    <location>
        <begin position="49"/>
        <end position="71"/>
    </location>
</feature>
<dbReference type="EMBL" id="KQ090363">
    <property type="protein sequence ID" value="KMS96681.1"/>
    <property type="molecule type" value="Genomic_DNA"/>
</dbReference>
<dbReference type="Proteomes" id="UP000035740">
    <property type="component" value="Unassembled WGS sequence"/>
</dbReference>
<dbReference type="AlphaFoldDB" id="A0A0J8B6R3"/>
<dbReference type="OrthoDB" id="10550891at2759"/>
<accession>A0A0J8B6R3</accession>
<name>A0A0J8B6R3_BETVV</name>
<reference evidence="2 3" key="1">
    <citation type="journal article" date="2014" name="Nature">
        <title>The genome of the recently domesticated crop plant sugar beet (Beta vulgaris).</title>
        <authorList>
            <person name="Dohm J.C."/>
            <person name="Minoche A.E."/>
            <person name="Holtgrawe D."/>
            <person name="Capella-Gutierrez S."/>
            <person name="Zakrzewski F."/>
            <person name="Tafer H."/>
            <person name="Rupp O."/>
            <person name="Sorensen T.R."/>
            <person name="Stracke R."/>
            <person name="Reinhardt R."/>
            <person name="Goesmann A."/>
            <person name="Kraft T."/>
            <person name="Schulz B."/>
            <person name="Stadler P.F."/>
            <person name="Schmidt T."/>
            <person name="Gabaldon T."/>
            <person name="Lehrach H."/>
            <person name="Weisshaar B."/>
            <person name="Himmelbauer H."/>
        </authorList>
    </citation>
    <scope>NUCLEOTIDE SEQUENCE [LARGE SCALE GENOMIC DNA]</scope>
    <source>
        <tissue evidence="2">Taproot</tissue>
    </source>
</reference>